<comment type="catalytic activity">
    <reaction evidence="7">
        <text>Endonucleolytic cleavage of RNA, removing 5'-extranucleotides from tRNA precursor.</text>
        <dbReference type="EC" id="3.1.26.5"/>
    </reaction>
</comment>
<dbReference type="PROSITE" id="PS00648">
    <property type="entry name" value="RIBONUCLEASE_P"/>
    <property type="match status" value="1"/>
</dbReference>
<dbReference type="GO" id="GO:0000049">
    <property type="term" value="F:tRNA binding"/>
    <property type="evidence" value="ECO:0007669"/>
    <property type="project" value="UniProtKB-UniRule"/>
</dbReference>
<dbReference type="RefSeq" id="WP_136903322.1">
    <property type="nucleotide sequence ID" value="NZ_SUME01000012.1"/>
</dbReference>
<dbReference type="InterPro" id="IPR000100">
    <property type="entry name" value="RNase_P"/>
</dbReference>
<dbReference type="Pfam" id="PF00825">
    <property type="entry name" value="Ribonuclease_P"/>
    <property type="match status" value="1"/>
</dbReference>
<dbReference type="InterPro" id="IPR020568">
    <property type="entry name" value="Ribosomal_Su5_D2-typ_SF"/>
</dbReference>
<evidence type="ECO:0000256" key="4">
    <source>
        <dbReference type="ARBA" id="ARBA00022759"/>
    </source>
</evidence>
<dbReference type="EMBL" id="SUME01000012">
    <property type="protein sequence ID" value="TJZ50814.1"/>
    <property type="molecule type" value="Genomic_DNA"/>
</dbReference>
<sequence length="135" mass="15663">MIKKSFKKEERLCSKRLIDSLFHSGSSFVVYPFRVVFLKSELPLASLVQIILSVPKRRFKHAVSRNRIKRKMRECYRLQKNTTLLPIIAENSLNLLLAIQYVANEELSSQIMFSKMQIALAKIVDEISQGYSEAR</sequence>
<dbReference type="Gene3D" id="3.30.230.10">
    <property type="match status" value="1"/>
</dbReference>
<protein>
    <recommendedName>
        <fullName evidence="7">Ribonuclease P protein component</fullName>
        <shortName evidence="7">RNase P protein</shortName>
        <shortName evidence="7">RNaseP protein</shortName>
        <ecNumber evidence="7">3.1.26.5</ecNumber>
    </recommendedName>
    <alternativeName>
        <fullName evidence="7">Protein C5</fullName>
    </alternativeName>
</protein>
<evidence type="ECO:0000313" key="8">
    <source>
        <dbReference type="EMBL" id="TJZ50814.1"/>
    </source>
</evidence>
<evidence type="ECO:0000256" key="2">
    <source>
        <dbReference type="ARBA" id="ARBA00022694"/>
    </source>
</evidence>
<evidence type="ECO:0000256" key="6">
    <source>
        <dbReference type="ARBA" id="ARBA00022884"/>
    </source>
</evidence>
<evidence type="ECO:0000256" key="5">
    <source>
        <dbReference type="ARBA" id="ARBA00022801"/>
    </source>
</evidence>
<name>A0A4U0NLE9_9SPHI</name>
<keyword evidence="9" id="KW-1185">Reference proteome</keyword>
<keyword evidence="5 7" id="KW-0378">Hydrolase</keyword>
<dbReference type="InterPro" id="IPR020539">
    <property type="entry name" value="RNase_P_CS"/>
</dbReference>
<dbReference type="GO" id="GO:0001682">
    <property type="term" value="P:tRNA 5'-leader removal"/>
    <property type="evidence" value="ECO:0007669"/>
    <property type="project" value="UniProtKB-UniRule"/>
</dbReference>
<dbReference type="OrthoDB" id="1524972at2"/>
<proteinExistence type="inferred from homology"/>
<keyword evidence="6 7" id="KW-0694">RNA-binding</keyword>
<dbReference type="HAMAP" id="MF_00227">
    <property type="entry name" value="RNase_P"/>
    <property type="match status" value="1"/>
</dbReference>
<dbReference type="Proteomes" id="UP000306808">
    <property type="component" value="Unassembled WGS sequence"/>
</dbReference>
<accession>A0A4U0NLE9</accession>
<dbReference type="SUPFAM" id="SSF54211">
    <property type="entry name" value="Ribosomal protein S5 domain 2-like"/>
    <property type="match status" value="1"/>
</dbReference>
<keyword evidence="4 7" id="KW-0255">Endonuclease</keyword>
<evidence type="ECO:0000256" key="1">
    <source>
        <dbReference type="ARBA" id="ARBA00002663"/>
    </source>
</evidence>
<evidence type="ECO:0000256" key="7">
    <source>
        <dbReference type="HAMAP-Rule" id="MF_00227"/>
    </source>
</evidence>
<comment type="similarity">
    <text evidence="7">Belongs to the RnpA family.</text>
</comment>
<dbReference type="GO" id="GO:0004526">
    <property type="term" value="F:ribonuclease P activity"/>
    <property type="evidence" value="ECO:0007669"/>
    <property type="project" value="UniProtKB-UniRule"/>
</dbReference>
<gene>
    <name evidence="7" type="primary">rnpA</name>
    <name evidence="8" type="ORF">FAZ15_20910</name>
</gene>
<keyword evidence="2 7" id="KW-0819">tRNA processing</keyword>
<dbReference type="EC" id="3.1.26.5" evidence="7"/>
<organism evidence="8 9">
    <name type="scientific">Sphingobacterium olei</name>
    <dbReference type="NCBI Taxonomy" id="2571155"/>
    <lineage>
        <taxon>Bacteria</taxon>
        <taxon>Pseudomonadati</taxon>
        <taxon>Bacteroidota</taxon>
        <taxon>Sphingobacteriia</taxon>
        <taxon>Sphingobacteriales</taxon>
        <taxon>Sphingobacteriaceae</taxon>
        <taxon>Sphingobacterium</taxon>
    </lineage>
</organism>
<evidence type="ECO:0000313" key="9">
    <source>
        <dbReference type="Proteomes" id="UP000306808"/>
    </source>
</evidence>
<dbReference type="InterPro" id="IPR014721">
    <property type="entry name" value="Ribsml_uS5_D2-typ_fold_subgr"/>
</dbReference>
<comment type="subunit">
    <text evidence="7">Consists of a catalytic RNA component (M1 or rnpB) and a protein subunit.</text>
</comment>
<dbReference type="AlphaFoldDB" id="A0A4U0NLE9"/>
<comment type="function">
    <text evidence="1 7">RNaseP catalyzes the removal of the 5'-leader sequence from pre-tRNA to produce the mature 5'-terminus. It can also cleave other RNA substrates such as 4.5S RNA. The protein component plays an auxiliary but essential role in vivo by binding to the 5'-leader sequence and broadening the substrate specificity of the ribozyme.</text>
</comment>
<evidence type="ECO:0000256" key="3">
    <source>
        <dbReference type="ARBA" id="ARBA00022722"/>
    </source>
</evidence>
<keyword evidence="3 7" id="KW-0540">Nuclease</keyword>
<reference evidence="8 9" key="1">
    <citation type="submission" date="2019-04" db="EMBL/GenBank/DDBJ databases">
        <title>Sphingobacterium olei sp. nov., isolated from oil-contaminated soil.</title>
        <authorList>
            <person name="Liu B."/>
        </authorList>
    </citation>
    <scope>NUCLEOTIDE SEQUENCE [LARGE SCALE GENOMIC DNA]</scope>
    <source>
        <strain evidence="8 9">HAL-9</strain>
    </source>
</reference>
<comment type="caution">
    <text evidence="8">The sequence shown here is derived from an EMBL/GenBank/DDBJ whole genome shotgun (WGS) entry which is preliminary data.</text>
</comment>